<sequence length="771" mass="86839">MPGITFANQDKLEKLPIPDLEHSCKYYLEALKPLQSNREHHQTEEAVRKFLNGIGPTLNERLKEYASTKSSYIEQFWYDSYLNFDNPVVLNLNPFFLLEDDVTPHISDQLSRAAALTTSALRFVRALRREELPPDNFRGQNLCMYQYSRLFGSARIPTNTGCVMQSFNGSKHIVVICRSQFYWFDVLDDNNDLIMSEEDIAINFQTIIEDAENTPITEAVKGAVGVLTTENRRIWADIRDNMKVSADIHATDATNFECLRKVDLALFVVCLDHTSPESLADLSKNMLCGLSTLEKGVQVGSCTNRWYDKLQIIVTKNGKAGINFEHTGVDGHTVLRFASDIYTDSILRFAKSINGQAPSMWATTSPDPTKRDPKSFGNVCITPRKLEWVHTSELSLALRFAETRLADLIQQNEFEALEFDNYGMNTIKQMGFSPDAFVQMGFQAAYYSLYGRVECTYEPAMTKKFLHGRTESVRVVTNDSAAFCRKFCEDVPAQTKLDYLKKACESHVKNTSRCSKGMGHDRHLYALFCIWKRMVEQNDTDNIIDDDDAVNGLMSNSPPEHPNGNMSRGRNDSLSSSCTSASSSNDPQAMPPIFADAGWDKLGSVVLSTSNCGNPSLKLFGFGPTSAEGFGIGYIIKEDSITVCASSKHRQTQRYLDTLASYFNEVRNLYKQTHRKPSTSWPADTSVEKPIDRVRQNHFGRSLTPSTPPAELSTKAREQEEETSYLLGGYGYFDVGDFEYRSRTSSPEPGHRKYGGASHKEIGRKLRLAEY</sequence>
<dbReference type="VEuPathDB" id="FungiDB:TRICI_002031"/>
<feature type="region of interest" description="Disordered" evidence="9">
    <location>
        <begin position="699"/>
        <end position="720"/>
    </location>
</feature>
<dbReference type="PANTHER" id="PTHR22589">
    <property type="entry name" value="CARNITINE O-ACYLTRANSFERASE"/>
    <property type="match status" value="1"/>
</dbReference>
<keyword evidence="5" id="KW-0443">Lipid metabolism</keyword>
<feature type="compositionally biased region" description="Basic and acidic residues" evidence="9">
    <location>
        <begin position="758"/>
        <end position="771"/>
    </location>
</feature>
<proteinExistence type="inferred from homology"/>
<name>A0A642V7Q8_9ASCO</name>
<dbReference type="GO" id="GO:0004092">
    <property type="term" value="F:carnitine O-acetyltransferase activity"/>
    <property type="evidence" value="ECO:0007669"/>
    <property type="project" value="TreeGrafter"/>
</dbReference>
<feature type="domain" description="Choline/carnitine acyltransferase" evidence="10">
    <location>
        <begin position="15"/>
        <end position="660"/>
    </location>
</feature>
<organism evidence="11 12">
    <name type="scientific">Trichomonascus ciferrii</name>
    <dbReference type="NCBI Taxonomy" id="44093"/>
    <lineage>
        <taxon>Eukaryota</taxon>
        <taxon>Fungi</taxon>
        <taxon>Dikarya</taxon>
        <taxon>Ascomycota</taxon>
        <taxon>Saccharomycotina</taxon>
        <taxon>Dipodascomycetes</taxon>
        <taxon>Dipodascales</taxon>
        <taxon>Trichomonascaceae</taxon>
        <taxon>Trichomonascus</taxon>
        <taxon>Trichomonascus ciferrii complex</taxon>
    </lineage>
</organism>
<dbReference type="InterPro" id="IPR042231">
    <property type="entry name" value="Cho/carn_acyl_trans_2"/>
</dbReference>
<feature type="active site" description="Proton acceptor" evidence="7">
    <location>
        <position position="326"/>
    </location>
</feature>
<keyword evidence="3 8" id="KW-0808">Transferase</keyword>
<dbReference type="InterPro" id="IPR000542">
    <property type="entry name" value="Carn_acyl_trans"/>
</dbReference>
<gene>
    <name evidence="11" type="ORF">TRICI_002031</name>
</gene>
<dbReference type="GO" id="GO:0009437">
    <property type="term" value="P:carnitine metabolic process"/>
    <property type="evidence" value="ECO:0007669"/>
    <property type="project" value="TreeGrafter"/>
</dbReference>
<dbReference type="InterPro" id="IPR042572">
    <property type="entry name" value="Carn_acyl_trans_N"/>
</dbReference>
<dbReference type="SUPFAM" id="SSF52777">
    <property type="entry name" value="CoA-dependent acyltransferases"/>
    <property type="match status" value="2"/>
</dbReference>
<comment type="caution">
    <text evidence="11">The sequence shown here is derived from an EMBL/GenBank/DDBJ whole genome shotgun (WGS) entry which is preliminary data.</text>
</comment>
<dbReference type="PROSITE" id="PS00440">
    <property type="entry name" value="ACYLTRANSF_C_2"/>
    <property type="match status" value="1"/>
</dbReference>
<dbReference type="Gene3D" id="3.30.559.10">
    <property type="entry name" value="Chloramphenicol acetyltransferase-like domain"/>
    <property type="match status" value="1"/>
</dbReference>
<comment type="similarity">
    <text evidence="1 8">Belongs to the carnitine/choline acetyltransferase family.</text>
</comment>
<evidence type="ECO:0000256" key="2">
    <source>
        <dbReference type="ARBA" id="ARBA00022448"/>
    </source>
</evidence>
<dbReference type="GO" id="GO:0006631">
    <property type="term" value="P:fatty acid metabolic process"/>
    <property type="evidence" value="ECO:0007669"/>
    <property type="project" value="UniProtKB-KW"/>
</dbReference>
<dbReference type="InterPro" id="IPR039551">
    <property type="entry name" value="Cho/carn_acyl_trans"/>
</dbReference>
<evidence type="ECO:0000256" key="8">
    <source>
        <dbReference type="RuleBase" id="RU003801"/>
    </source>
</evidence>
<dbReference type="AlphaFoldDB" id="A0A642V7Q8"/>
<dbReference type="Gene3D" id="1.10.275.20">
    <property type="entry name" value="Choline/Carnitine o-acyltransferase"/>
    <property type="match status" value="1"/>
</dbReference>
<keyword evidence="12" id="KW-1185">Reference proteome</keyword>
<evidence type="ECO:0000256" key="9">
    <source>
        <dbReference type="SAM" id="MobiDB-lite"/>
    </source>
</evidence>
<reference evidence="11" key="1">
    <citation type="journal article" date="2019" name="G3 (Bethesda)">
        <title>Genome Assemblies of Two Rare Opportunistic Yeast Pathogens: Diutina rugosa (syn. Candida rugosa) and Trichomonascus ciferrii (syn. Candida ciferrii).</title>
        <authorList>
            <person name="Mixao V."/>
            <person name="Saus E."/>
            <person name="Hansen A.P."/>
            <person name="Lass-Florl C."/>
            <person name="Gabaldon T."/>
        </authorList>
    </citation>
    <scope>NUCLEOTIDE SEQUENCE</scope>
    <source>
        <strain evidence="11">CBS 4856</strain>
    </source>
</reference>
<dbReference type="FunFam" id="1.10.275.20:FF:000003">
    <property type="entry name" value="Carnitine acetyl transferase"/>
    <property type="match status" value="1"/>
</dbReference>
<dbReference type="Gene3D" id="3.30.559.70">
    <property type="entry name" value="Choline/Carnitine o-acyltransferase, domain 2"/>
    <property type="match status" value="1"/>
</dbReference>
<keyword evidence="4" id="KW-0276">Fatty acid metabolism</keyword>
<dbReference type="EMBL" id="SWFS01000138">
    <property type="protein sequence ID" value="KAA8915821.1"/>
    <property type="molecule type" value="Genomic_DNA"/>
</dbReference>
<dbReference type="GO" id="GO:0005739">
    <property type="term" value="C:mitochondrion"/>
    <property type="evidence" value="ECO:0007669"/>
    <property type="project" value="TreeGrafter"/>
</dbReference>
<evidence type="ECO:0000256" key="1">
    <source>
        <dbReference type="ARBA" id="ARBA00005232"/>
    </source>
</evidence>
<dbReference type="Proteomes" id="UP000761534">
    <property type="component" value="Unassembled WGS sequence"/>
</dbReference>
<dbReference type="InterPro" id="IPR023213">
    <property type="entry name" value="CAT-like_dom_sf"/>
</dbReference>
<protein>
    <recommendedName>
        <fullName evidence="10">Choline/carnitine acyltransferase domain-containing protein</fullName>
    </recommendedName>
</protein>
<keyword evidence="6 8" id="KW-0012">Acyltransferase</keyword>
<dbReference type="Pfam" id="PF00755">
    <property type="entry name" value="Carn_acyltransf"/>
    <property type="match status" value="1"/>
</dbReference>
<evidence type="ECO:0000259" key="10">
    <source>
        <dbReference type="Pfam" id="PF00755"/>
    </source>
</evidence>
<keyword evidence="2" id="KW-0813">Transport</keyword>
<evidence type="ECO:0000256" key="3">
    <source>
        <dbReference type="ARBA" id="ARBA00022679"/>
    </source>
</evidence>
<feature type="region of interest" description="Disordered" evidence="9">
    <location>
        <begin position="542"/>
        <end position="590"/>
    </location>
</feature>
<feature type="compositionally biased region" description="Low complexity" evidence="9">
    <location>
        <begin position="573"/>
        <end position="584"/>
    </location>
</feature>
<evidence type="ECO:0000313" key="12">
    <source>
        <dbReference type="Proteomes" id="UP000761534"/>
    </source>
</evidence>
<dbReference type="FunFam" id="3.30.559.70:FF:000003">
    <property type="entry name" value="Carnitine acetyl transferase FacC"/>
    <property type="match status" value="1"/>
</dbReference>
<dbReference type="FunFam" id="3.30.559.10:FF:000019">
    <property type="entry name" value="Carnitine acetyl transferase"/>
    <property type="match status" value="1"/>
</dbReference>
<evidence type="ECO:0000256" key="5">
    <source>
        <dbReference type="ARBA" id="ARBA00023098"/>
    </source>
</evidence>
<accession>A0A642V7Q8</accession>
<dbReference type="OrthoDB" id="240216at2759"/>
<feature type="region of interest" description="Disordered" evidence="9">
    <location>
        <begin position="741"/>
        <end position="771"/>
    </location>
</feature>
<evidence type="ECO:0000256" key="6">
    <source>
        <dbReference type="ARBA" id="ARBA00023315"/>
    </source>
</evidence>
<evidence type="ECO:0000256" key="4">
    <source>
        <dbReference type="ARBA" id="ARBA00022832"/>
    </source>
</evidence>
<evidence type="ECO:0000256" key="7">
    <source>
        <dbReference type="PIRSR" id="PIRSR600542-1"/>
    </source>
</evidence>
<dbReference type="PANTHER" id="PTHR22589:SF29">
    <property type="entry name" value="MITOCHONDRIAL CARNITINE O-ACETYLTRANSFERASE-RELATED"/>
    <property type="match status" value="1"/>
</dbReference>
<evidence type="ECO:0000313" key="11">
    <source>
        <dbReference type="EMBL" id="KAA8915821.1"/>
    </source>
</evidence>
<feature type="compositionally biased region" description="Polar residues" evidence="9">
    <location>
        <begin position="553"/>
        <end position="568"/>
    </location>
</feature>